<accession>A0ABN8MST4</accession>
<evidence type="ECO:0000313" key="2">
    <source>
        <dbReference type="Proteomes" id="UP001159405"/>
    </source>
</evidence>
<sequence length="533" mass="60490">MNDLVEKLLRNQEEICLCTAGTRNPINGCIARLENGCSSAATVKDGLWILLKTLAEAFPFNRLISHEAPIVIKLVRDIKVKFPHLMNVFHDFDVSSKASDLTRTLHQAATMEGCSGLREWIPFIVKQFEGDQGETTRQMLDASTLQEMLDSVCGENIPARGLSLPNKAHKDTEDLISLRTSSKNSRALVVLRKVILDPSWITTFNVYFRFRSLGDNWERSLKSELQNFLERISREGRVSDQESAKVLQCIAACETRDSWCQVFDDIVVDRRDYVYSMARAFTFLRHEIEKYLEEVKEEQKGDRIIDLTFLAHGEVQSPMLPCSVHYLSDRVDSVTLYQPWGCALHASAAYGIATGNISPEMISYTDIVLPAKPSDWNTLPKDYTCIPEVVFNRVRTTESVYQMLIHLFNVLKGKTRGLVIPYFQPQNATDLPEIPLWALSNAVALLGCILNKRFRIHIAACLLPNTKTTLTKEIYKYPWKTVNCRQYCVVPIHDVSVSMKIPEFDVPENLQQAFAMLNTLLGSPDSEICLDEQ</sequence>
<gene>
    <name evidence="1" type="ORF">PLOB_00025239</name>
</gene>
<name>A0ABN8MST4_9CNID</name>
<proteinExistence type="predicted"/>
<keyword evidence="2" id="KW-1185">Reference proteome</keyword>
<organism evidence="1 2">
    <name type="scientific">Porites lobata</name>
    <dbReference type="NCBI Taxonomy" id="104759"/>
    <lineage>
        <taxon>Eukaryota</taxon>
        <taxon>Metazoa</taxon>
        <taxon>Cnidaria</taxon>
        <taxon>Anthozoa</taxon>
        <taxon>Hexacorallia</taxon>
        <taxon>Scleractinia</taxon>
        <taxon>Fungiina</taxon>
        <taxon>Poritidae</taxon>
        <taxon>Porites</taxon>
    </lineage>
</organism>
<dbReference type="EMBL" id="CALNXK010000003">
    <property type="protein sequence ID" value="CAH3034743.1"/>
    <property type="molecule type" value="Genomic_DNA"/>
</dbReference>
<comment type="caution">
    <text evidence="1">The sequence shown here is derived from an EMBL/GenBank/DDBJ whole genome shotgun (WGS) entry which is preliminary data.</text>
</comment>
<reference evidence="1 2" key="1">
    <citation type="submission" date="2022-05" db="EMBL/GenBank/DDBJ databases">
        <authorList>
            <consortium name="Genoscope - CEA"/>
            <person name="William W."/>
        </authorList>
    </citation>
    <scope>NUCLEOTIDE SEQUENCE [LARGE SCALE GENOMIC DNA]</scope>
</reference>
<evidence type="ECO:0000313" key="1">
    <source>
        <dbReference type="EMBL" id="CAH3034743.1"/>
    </source>
</evidence>
<protein>
    <submittedName>
        <fullName evidence="1">Uncharacterized protein</fullName>
    </submittedName>
</protein>
<dbReference type="Proteomes" id="UP001159405">
    <property type="component" value="Unassembled WGS sequence"/>
</dbReference>